<name>A0ABQ6MW62_9STRA</name>
<organism evidence="2 3">
    <name type="scientific">Tetraparma gracilis</name>
    <dbReference type="NCBI Taxonomy" id="2962635"/>
    <lineage>
        <taxon>Eukaryota</taxon>
        <taxon>Sar</taxon>
        <taxon>Stramenopiles</taxon>
        <taxon>Ochrophyta</taxon>
        <taxon>Bolidophyceae</taxon>
        <taxon>Parmales</taxon>
        <taxon>Triparmaceae</taxon>
        <taxon>Tetraparma</taxon>
    </lineage>
</organism>
<feature type="region of interest" description="Disordered" evidence="1">
    <location>
        <begin position="1"/>
        <end position="52"/>
    </location>
</feature>
<evidence type="ECO:0000256" key="1">
    <source>
        <dbReference type="SAM" id="MobiDB-lite"/>
    </source>
</evidence>
<protein>
    <submittedName>
        <fullName evidence="2">Uncharacterized protein</fullName>
    </submittedName>
</protein>
<feature type="region of interest" description="Disordered" evidence="1">
    <location>
        <begin position="69"/>
        <end position="112"/>
    </location>
</feature>
<dbReference type="Proteomes" id="UP001165060">
    <property type="component" value="Unassembled WGS sequence"/>
</dbReference>
<comment type="caution">
    <text evidence="2">The sequence shown here is derived from an EMBL/GenBank/DDBJ whole genome shotgun (WGS) entry which is preliminary data.</text>
</comment>
<dbReference type="EMBL" id="BRYB01003269">
    <property type="protein sequence ID" value="GMI33820.1"/>
    <property type="molecule type" value="Genomic_DNA"/>
</dbReference>
<evidence type="ECO:0000313" key="2">
    <source>
        <dbReference type="EMBL" id="GMI33820.1"/>
    </source>
</evidence>
<evidence type="ECO:0000313" key="3">
    <source>
        <dbReference type="Proteomes" id="UP001165060"/>
    </source>
</evidence>
<proteinExistence type="predicted"/>
<keyword evidence="3" id="KW-1185">Reference proteome</keyword>
<gene>
    <name evidence="2" type="ORF">TeGR_g5941</name>
</gene>
<sequence length="144" mass="15547">MPVRYRLSAAAGKKKPKKPSPFLPPTKMMKPTPPLPAKTKPPAVLPRTKHAKDISGASTTLCLVTRGQATTQTAVPSTEPDMTSGPLEPPTDGLGPPPAQTQENVAREGLPERVIFEKVKRHRQMLEEIPSSKTLQTSALQNLV</sequence>
<accession>A0ABQ6MW62</accession>
<reference evidence="2 3" key="1">
    <citation type="journal article" date="2023" name="Commun. Biol.">
        <title>Genome analysis of Parmales, the sister group of diatoms, reveals the evolutionary specialization of diatoms from phago-mixotrophs to photoautotrophs.</title>
        <authorList>
            <person name="Ban H."/>
            <person name="Sato S."/>
            <person name="Yoshikawa S."/>
            <person name="Yamada K."/>
            <person name="Nakamura Y."/>
            <person name="Ichinomiya M."/>
            <person name="Sato N."/>
            <person name="Blanc-Mathieu R."/>
            <person name="Endo H."/>
            <person name="Kuwata A."/>
            <person name="Ogata H."/>
        </authorList>
    </citation>
    <scope>NUCLEOTIDE SEQUENCE [LARGE SCALE GENOMIC DNA]</scope>
</reference>